<dbReference type="Proteomes" id="UP000515743">
    <property type="component" value="Chromosome"/>
</dbReference>
<accession>A0A7G7CPT2</accession>
<feature type="transmembrane region" description="Helical" evidence="5">
    <location>
        <begin position="109"/>
        <end position="134"/>
    </location>
</feature>
<feature type="transmembrane region" description="Helical" evidence="5">
    <location>
        <begin position="140"/>
        <end position="165"/>
    </location>
</feature>
<keyword evidence="8" id="KW-1185">Reference proteome</keyword>
<dbReference type="Pfam" id="PF01061">
    <property type="entry name" value="ABC2_membrane"/>
    <property type="match status" value="1"/>
</dbReference>
<feature type="transmembrane region" description="Helical" evidence="5">
    <location>
        <begin position="228"/>
        <end position="248"/>
    </location>
</feature>
<dbReference type="GO" id="GO:0140359">
    <property type="term" value="F:ABC-type transporter activity"/>
    <property type="evidence" value="ECO:0007669"/>
    <property type="project" value="InterPro"/>
</dbReference>
<protein>
    <submittedName>
        <fullName evidence="7">ABC transporter permease</fullName>
    </submittedName>
</protein>
<dbReference type="InterPro" id="IPR013525">
    <property type="entry name" value="ABC2_TM"/>
</dbReference>
<keyword evidence="4 5" id="KW-0472">Membrane</keyword>
<proteinExistence type="predicted"/>
<dbReference type="RefSeq" id="WP_185175972.1">
    <property type="nucleotide sequence ID" value="NZ_CP059404.1"/>
</dbReference>
<feature type="transmembrane region" description="Helical" evidence="5">
    <location>
        <begin position="40"/>
        <end position="59"/>
    </location>
</feature>
<evidence type="ECO:0000256" key="3">
    <source>
        <dbReference type="ARBA" id="ARBA00022989"/>
    </source>
</evidence>
<evidence type="ECO:0000256" key="4">
    <source>
        <dbReference type="ARBA" id="ARBA00023136"/>
    </source>
</evidence>
<evidence type="ECO:0000256" key="5">
    <source>
        <dbReference type="SAM" id="Phobius"/>
    </source>
</evidence>
<dbReference type="EMBL" id="CP059404">
    <property type="protein sequence ID" value="QNE89598.1"/>
    <property type="molecule type" value="Genomic_DNA"/>
</dbReference>
<evidence type="ECO:0000256" key="1">
    <source>
        <dbReference type="ARBA" id="ARBA00004141"/>
    </source>
</evidence>
<organism evidence="7 8">
    <name type="scientific">Corynebacterium incognita</name>
    <dbReference type="NCBI Taxonomy" id="2754725"/>
    <lineage>
        <taxon>Bacteria</taxon>
        <taxon>Bacillati</taxon>
        <taxon>Actinomycetota</taxon>
        <taxon>Actinomycetes</taxon>
        <taxon>Mycobacteriales</taxon>
        <taxon>Corynebacteriaceae</taxon>
        <taxon>Corynebacterium</taxon>
    </lineage>
</organism>
<comment type="subcellular location">
    <subcellularLocation>
        <location evidence="1">Membrane</location>
        <topology evidence="1">Multi-pass membrane protein</topology>
    </subcellularLocation>
</comment>
<dbReference type="GO" id="GO:0016020">
    <property type="term" value="C:membrane"/>
    <property type="evidence" value="ECO:0007669"/>
    <property type="project" value="UniProtKB-SubCell"/>
</dbReference>
<feature type="transmembrane region" description="Helical" evidence="5">
    <location>
        <begin position="65"/>
        <end position="88"/>
    </location>
</feature>
<evidence type="ECO:0000259" key="6">
    <source>
        <dbReference type="Pfam" id="PF01061"/>
    </source>
</evidence>
<dbReference type="KEGG" id="cik:H0194_00535"/>
<name>A0A7G7CPT2_9CORY</name>
<keyword evidence="3 5" id="KW-1133">Transmembrane helix</keyword>
<reference evidence="7 8" key="1">
    <citation type="submission" date="2020-07" db="EMBL/GenBank/DDBJ databases">
        <title>Complete genome and description of Corynebacterium incognita strain Marseille-Q3630 sp. nov.</title>
        <authorList>
            <person name="Boxberger M."/>
        </authorList>
    </citation>
    <scope>NUCLEOTIDE SEQUENCE [LARGE SCALE GENOMIC DNA]</scope>
    <source>
        <strain evidence="7 8">Marseille-Q3630</strain>
    </source>
</reference>
<feature type="transmembrane region" description="Helical" evidence="5">
    <location>
        <begin position="172"/>
        <end position="193"/>
    </location>
</feature>
<keyword evidence="2 5" id="KW-0812">Transmembrane</keyword>
<feature type="domain" description="ABC-2 type transporter transmembrane" evidence="6">
    <location>
        <begin position="27"/>
        <end position="205"/>
    </location>
</feature>
<evidence type="ECO:0000313" key="8">
    <source>
        <dbReference type="Proteomes" id="UP000515743"/>
    </source>
</evidence>
<gene>
    <name evidence="7" type="ORF">H0194_00535</name>
</gene>
<dbReference type="PANTHER" id="PTHR43229:SF2">
    <property type="entry name" value="NODULATION PROTEIN J"/>
    <property type="match status" value="1"/>
</dbReference>
<evidence type="ECO:0000256" key="2">
    <source>
        <dbReference type="ARBA" id="ARBA00022692"/>
    </source>
</evidence>
<dbReference type="PANTHER" id="PTHR43229">
    <property type="entry name" value="NODULATION PROTEIN J"/>
    <property type="match status" value="1"/>
</dbReference>
<evidence type="ECO:0000313" key="7">
    <source>
        <dbReference type="EMBL" id="QNE89598.1"/>
    </source>
</evidence>
<dbReference type="InterPro" id="IPR051784">
    <property type="entry name" value="Nod_factor_ABC_transporter"/>
</dbReference>
<dbReference type="AlphaFoldDB" id="A0A7G7CPT2"/>
<feature type="transmembrane region" description="Helical" evidence="5">
    <location>
        <begin position="205"/>
        <end position="223"/>
    </location>
</feature>
<sequence length="250" mass="25996">MTFDPGTFAPAPRRVGPQAMAWAQGKIEAKLMLRHGEQQLLSLIIPLAILVVAARFPGVASLQEVFPMVLAVAATSSGFTGQAISLSFDRRYGALKRTGASGVPTWAIIAGKIIGVMAMVALQVVILGGVALLLGFHTSVLGALLGLITLLVGVAAFTALGLLIGGYLRSEVVLALANLIWFVLLGAVGWVLYSQGLGANGWWNAVPTVALAGGLTEAFAGWFPNTQLISLLGWLLVGAGGATAWFRYDG</sequence>